<organism evidence="13 14">
    <name type="scientific">Massilia atriviolacea</name>
    <dbReference type="NCBI Taxonomy" id="2495579"/>
    <lineage>
        <taxon>Bacteria</taxon>
        <taxon>Pseudomonadati</taxon>
        <taxon>Pseudomonadota</taxon>
        <taxon>Betaproteobacteria</taxon>
        <taxon>Burkholderiales</taxon>
        <taxon>Oxalobacteraceae</taxon>
        <taxon>Telluria group</taxon>
        <taxon>Massilia</taxon>
    </lineage>
</organism>
<dbReference type="InterPro" id="IPR010129">
    <property type="entry name" value="T1SS_HlyD"/>
</dbReference>
<dbReference type="Proteomes" id="UP000278085">
    <property type="component" value="Unassembled WGS sequence"/>
</dbReference>
<name>A0A430HEQ0_9BURK</name>
<dbReference type="Gene3D" id="2.40.50.100">
    <property type="match status" value="1"/>
</dbReference>
<keyword evidence="10" id="KW-0175">Coiled coil</keyword>
<evidence type="ECO:0000256" key="9">
    <source>
        <dbReference type="RuleBase" id="RU365093"/>
    </source>
</evidence>
<dbReference type="OrthoDB" id="9775513at2"/>
<dbReference type="AlphaFoldDB" id="A0A430HEQ0"/>
<dbReference type="PANTHER" id="PTHR30386:SF17">
    <property type="entry name" value="ALKALINE PROTEASE SECRETION PROTEIN APRE"/>
    <property type="match status" value="1"/>
</dbReference>
<evidence type="ECO:0000256" key="7">
    <source>
        <dbReference type="ARBA" id="ARBA00022989"/>
    </source>
</evidence>
<evidence type="ECO:0000256" key="5">
    <source>
        <dbReference type="ARBA" id="ARBA00022519"/>
    </source>
</evidence>
<keyword evidence="3 9" id="KW-0813">Transport</keyword>
<dbReference type="GO" id="GO:0005886">
    <property type="term" value="C:plasma membrane"/>
    <property type="evidence" value="ECO:0007669"/>
    <property type="project" value="UniProtKB-SubCell"/>
</dbReference>
<evidence type="ECO:0000256" key="2">
    <source>
        <dbReference type="ARBA" id="ARBA00009477"/>
    </source>
</evidence>
<dbReference type="Pfam" id="PF26002">
    <property type="entry name" value="Beta-barrel_AprE"/>
    <property type="match status" value="1"/>
</dbReference>
<proteinExistence type="inferred from homology"/>
<feature type="coiled-coil region" evidence="10">
    <location>
        <begin position="161"/>
        <end position="195"/>
    </location>
</feature>
<evidence type="ECO:0000256" key="6">
    <source>
        <dbReference type="ARBA" id="ARBA00022692"/>
    </source>
</evidence>
<evidence type="ECO:0000256" key="3">
    <source>
        <dbReference type="ARBA" id="ARBA00022448"/>
    </source>
</evidence>
<evidence type="ECO:0000256" key="10">
    <source>
        <dbReference type="SAM" id="Coils"/>
    </source>
</evidence>
<dbReference type="InterPro" id="IPR050739">
    <property type="entry name" value="MFP"/>
</dbReference>
<feature type="transmembrane region" description="Helical" evidence="9">
    <location>
        <begin position="34"/>
        <end position="52"/>
    </location>
</feature>
<dbReference type="GO" id="GO:0015031">
    <property type="term" value="P:protein transport"/>
    <property type="evidence" value="ECO:0007669"/>
    <property type="project" value="InterPro"/>
</dbReference>
<dbReference type="PANTHER" id="PTHR30386">
    <property type="entry name" value="MEMBRANE FUSION SUBUNIT OF EMRAB-TOLC MULTIDRUG EFFLUX PUMP"/>
    <property type="match status" value="1"/>
</dbReference>
<evidence type="ECO:0000256" key="8">
    <source>
        <dbReference type="ARBA" id="ARBA00023136"/>
    </source>
</evidence>
<feature type="domain" description="AprE-like beta-barrel" evidence="12">
    <location>
        <begin position="339"/>
        <end position="430"/>
    </location>
</feature>
<dbReference type="Pfam" id="PF25994">
    <property type="entry name" value="HH_AprE"/>
    <property type="match status" value="1"/>
</dbReference>
<evidence type="ECO:0000256" key="4">
    <source>
        <dbReference type="ARBA" id="ARBA00022475"/>
    </source>
</evidence>
<sequence length="453" mass="49371">MNDLKKKTDVTDVVVRDVQPLNGASVDSGKYARMGWIIVLVGFVGFILWASLAPLDRGVPLSGTVATETSRKAVQHLSGGIVQDILVKDGDVVKAGQVLVRIDPTIARSAAEMSRAQYFGSLAAEARLLAERSGKSEPAFPKELMDRKDDPRAVEAMEAQKQLLASRQSSLKSELAALEENAAGLKAQTKGLQESLASKKSQAAIIKEQLDGMRELAKDGYVPRSRLLEMERNFISLQGTISEDIGNISRAQNQLMELSLRRIVRTQDYQKEINAQLAEVQKESGAMASRIQAQEFELANAEVKAPVDGVVVGMQIFTKGGVVAPGARMMDIVPSSDAMVVEGQLAVNLIDKVQVGLPVEFIFSAFNTNKTPHIPGIVTQVSADRTVDERTGMPYYKIKARVTPQGAKLIASHKLDIQSGMPAELFIKTGERTMMNYLFKPIFDRAKTSLSED</sequence>
<keyword evidence="7 9" id="KW-1133">Transmembrane helix</keyword>
<dbReference type="SUPFAM" id="SSF111369">
    <property type="entry name" value="HlyD-like secretion proteins"/>
    <property type="match status" value="1"/>
</dbReference>
<evidence type="ECO:0000259" key="12">
    <source>
        <dbReference type="Pfam" id="PF26002"/>
    </source>
</evidence>
<accession>A0A430HEQ0</accession>
<comment type="similarity">
    <text evidence="2 9">Belongs to the membrane fusion protein (MFP) (TC 8.A.1) family.</text>
</comment>
<keyword evidence="8 9" id="KW-0472">Membrane</keyword>
<evidence type="ECO:0000259" key="11">
    <source>
        <dbReference type="Pfam" id="PF25994"/>
    </source>
</evidence>
<keyword evidence="4 9" id="KW-1003">Cell membrane</keyword>
<dbReference type="InterPro" id="IPR058781">
    <property type="entry name" value="HH_AprE-like"/>
</dbReference>
<keyword evidence="14" id="KW-1185">Reference proteome</keyword>
<comment type="caution">
    <text evidence="13">The sequence shown here is derived from an EMBL/GenBank/DDBJ whole genome shotgun (WGS) entry which is preliminary data.</text>
</comment>
<reference evidence="13 14" key="1">
    <citation type="submission" date="2018-12" db="EMBL/GenBank/DDBJ databases">
        <authorList>
            <person name="Yang E."/>
        </authorList>
    </citation>
    <scope>NUCLEOTIDE SEQUENCE [LARGE SCALE GENOMIC DNA]</scope>
    <source>
        <strain evidence="13 14">SOD</strain>
    </source>
</reference>
<dbReference type="RefSeq" id="WP_126077060.1">
    <property type="nucleotide sequence ID" value="NZ_CP051166.1"/>
</dbReference>
<comment type="subcellular location">
    <subcellularLocation>
        <location evidence="1 9">Cell inner membrane</location>
        <topology evidence="1 9">Single-pass membrane protein</topology>
    </subcellularLocation>
</comment>
<feature type="domain" description="AprE-like long alpha-helical hairpin" evidence="11">
    <location>
        <begin position="107"/>
        <end position="295"/>
    </location>
</feature>
<dbReference type="InterPro" id="IPR058982">
    <property type="entry name" value="Beta-barrel_AprE"/>
</dbReference>
<gene>
    <name evidence="13" type="ORF">EJB06_26615</name>
</gene>
<dbReference type="EMBL" id="RXLQ01000019">
    <property type="protein sequence ID" value="RSZ55981.1"/>
    <property type="molecule type" value="Genomic_DNA"/>
</dbReference>
<keyword evidence="6 9" id="KW-0812">Transmembrane</keyword>
<evidence type="ECO:0000313" key="13">
    <source>
        <dbReference type="EMBL" id="RSZ55981.1"/>
    </source>
</evidence>
<evidence type="ECO:0000313" key="14">
    <source>
        <dbReference type="Proteomes" id="UP000278085"/>
    </source>
</evidence>
<dbReference type="Gene3D" id="2.40.30.170">
    <property type="match status" value="1"/>
</dbReference>
<dbReference type="NCBIfam" id="TIGR01843">
    <property type="entry name" value="type_I_hlyD"/>
    <property type="match status" value="1"/>
</dbReference>
<dbReference type="PRINTS" id="PR01490">
    <property type="entry name" value="RTXTOXIND"/>
</dbReference>
<keyword evidence="5 9" id="KW-0997">Cell inner membrane</keyword>
<evidence type="ECO:0000256" key="1">
    <source>
        <dbReference type="ARBA" id="ARBA00004377"/>
    </source>
</evidence>
<protein>
    <recommendedName>
        <fullName evidence="9">Membrane fusion protein (MFP) family protein</fullName>
    </recommendedName>
</protein>